<sequence length="306" mass="33184">MRVFQTIRRSLGTGGLALLLGGCGATHLATNGEPAAAQMPLTPSVDSTPIEAERYAPAGWPEPLTARVRLPDTSSDGLRPAALIVHGGGWRGRSPDDMENIARKLAGQGYVTVNIEYRFAPRYRFPAQLYDLQQAMRWMHDNAERFRIDTDRIVGVGYSSGAHLIALLALASQEGPLAEPYGGEHTRLAAAAVGGLPSDLLKFDDGPLVINLLGGTRDEVPNAYVQASPIRHITPNAPPFFIFHGNRDQLVPVDHARDFYQALADQGTPAKLYLQHGRGHITSFLLRGGTMKAAMAFLNREVGMNE</sequence>
<dbReference type="InterPro" id="IPR049492">
    <property type="entry name" value="BD-FAE-like_dom"/>
</dbReference>
<proteinExistence type="predicted"/>
<organism evidence="3 4">
    <name type="scientific">Halomonas dongshanensis</name>
    <dbReference type="NCBI Taxonomy" id="2890835"/>
    <lineage>
        <taxon>Bacteria</taxon>
        <taxon>Pseudomonadati</taxon>
        <taxon>Pseudomonadota</taxon>
        <taxon>Gammaproteobacteria</taxon>
        <taxon>Oceanospirillales</taxon>
        <taxon>Halomonadaceae</taxon>
        <taxon>Halomonas</taxon>
    </lineage>
</organism>
<gene>
    <name evidence="3" type="ORF">LLY24_10655</name>
</gene>
<evidence type="ECO:0000259" key="2">
    <source>
        <dbReference type="Pfam" id="PF20434"/>
    </source>
</evidence>
<dbReference type="Gene3D" id="3.40.50.1820">
    <property type="entry name" value="alpha/beta hydrolase"/>
    <property type="match status" value="1"/>
</dbReference>
<comment type="caution">
    <text evidence="3">The sequence shown here is derived from an EMBL/GenBank/DDBJ whole genome shotgun (WGS) entry which is preliminary data.</text>
</comment>
<evidence type="ECO:0000256" key="1">
    <source>
        <dbReference type="ARBA" id="ARBA00022801"/>
    </source>
</evidence>
<dbReference type="InterPro" id="IPR029058">
    <property type="entry name" value="AB_hydrolase_fold"/>
</dbReference>
<dbReference type="InterPro" id="IPR050300">
    <property type="entry name" value="GDXG_lipolytic_enzyme"/>
</dbReference>
<dbReference type="PANTHER" id="PTHR48081:SF13">
    <property type="entry name" value="ALPHA_BETA HYDROLASE"/>
    <property type="match status" value="1"/>
</dbReference>
<evidence type="ECO:0000313" key="3">
    <source>
        <dbReference type="EMBL" id="MCS2609776.1"/>
    </source>
</evidence>
<feature type="domain" description="BD-FAE-like" evidence="2">
    <location>
        <begin position="73"/>
        <end position="263"/>
    </location>
</feature>
<protein>
    <submittedName>
        <fullName evidence="3">Alpha/beta hydrolase</fullName>
    </submittedName>
</protein>
<dbReference type="RefSeq" id="WP_259036274.1">
    <property type="nucleotide sequence ID" value="NZ_JAJISC010000004.1"/>
</dbReference>
<dbReference type="Proteomes" id="UP001165542">
    <property type="component" value="Unassembled WGS sequence"/>
</dbReference>
<dbReference type="Pfam" id="PF20434">
    <property type="entry name" value="BD-FAE"/>
    <property type="match status" value="1"/>
</dbReference>
<dbReference type="SUPFAM" id="SSF53474">
    <property type="entry name" value="alpha/beta-Hydrolases"/>
    <property type="match status" value="1"/>
</dbReference>
<dbReference type="GO" id="GO:0016787">
    <property type="term" value="F:hydrolase activity"/>
    <property type="evidence" value="ECO:0007669"/>
    <property type="project" value="UniProtKB-KW"/>
</dbReference>
<dbReference type="EMBL" id="JAJISC010000004">
    <property type="protein sequence ID" value="MCS2609776.1"/>
    <property type="molecule type" value="Genomic_DNA"/>
</dbReference>
<evidence type="ECO:0000313" key="4">
    <source>
        <dbReference type="Proteomes" id="UP001165542"/>
    </source>
</evidence>
<reference evidence="3" key="1">
    <citation type="submission" date="2021-11" db="EMBL/GenBank/DDBJ databases">
        <title>Halomonas sp., isolated from a coastal aquaculture zone in Dongshan Bay.</title>
        <authorList>
            <person name="Lin W."/>
        </authorList>
    </citation>
    <scope>NUCLEOTIDE SEQUENCE</scope>
    <source>
        <strain evidence="3">Yzlin-01</strain>
    </source>
</reference>
<keyword evidence="4" id="KW-1185">Reference proteome</keyword>
<dbReference type="PROSITE" id="PS51257">
    <property type="entry name" value="PROKAR_LIPOPROTEIN"/>
    <property type="match status" value="1"/>
</dbReference>
<keyword evidence="1 3" id="KW-0378">Hydrolase</keyword>
<name>A0ABT2EDW2_9GAMM</name>
<dbReference type="PANTHER" id="PTHR48081">
    <property type="entry name" value="AB HYDROLASE SUPERFAMILY PROTEIN C4A8.06C"/>
    <property type="match status" value="1"/>
</dbReference>
<accession>A0ABT2EDW2</accession>